<feature type="region of interest" description="Disordered" evidence="2">
    <location>
        <begin position="221"/>
        <end position="247"/>
    </location>
</feature>
<dbReference type="InterPro" id="IPR017946">
    <property type="entry name" value="PLC-like_Pdiesterase_TIM-brl"/>
</dbReference>
<keyword evidence="1" id="KW-0378">Hydrolase</keyword>
<evidence type="ECO:0000256" key="1">
    <source>
        <dbReference type="RuleBase" id="RU361133"/>
    </source>
</evidence>
<dbReference type="PANTHER" id="PTHR10336:SF169">
    <property type="entry name" value="PHOSPHOINOSITIDE PHOSPHOLIPASE C"/>
    <property type="match status" value="1"/>
</dbReference>
<reference evidence="4 5" key="1">
    <citation type="journal article" date="2015" name="Fungal Genet. Biol.">
        <title>Evolution of novel wood decay mechanisms in Agaricales revealed by the genome sequences of Fistulina hepatica and Cylindrobasidium torrendii.</title>
        <authorList>
            <person name="Floudas D."/>
            <person name="Held B.W."/>
            <person name="Riley R."/>
            <person name="Nagy L.G."/>
            <person name="Koehler G."/>
            <person name="Ransdell A.S."/>
            <person name="Younus H."/>
            <person name="Chow J."/>
            <person name="Chiniquy J."/>
            <person name="Lipzen A."/>
            <person name="Tritt A."/>
            <person name="Sun H."/>
            <person name="Haridas S."/>
            <person name="LaButti K."/>
            <person name="Ohm R.A."/>
            <person name="Kues U."/>
            <person name="Blanchette R.A."/>
            <person name="Grigoriev I.V."/>
            <person name="Minto R.E."/>
            <person name="Hibbett D.S."/>
        </authorList>
    </citation>
    <scope>NUCLEOTIDE SEQUENCE [LARGE SCALE GENOMIC DNA]</scope>
    <source>
        <strain evidence="4 5">FP15055 ss-10</strain>
    </source>
</reference>
<organism evidence="4 5">
    <name type="scientific">Cylindrobasidium torrendii FP15055 ss-10</name>
    <dbReference type="NCBI Taxonomy" id="1314674"/>
    <lineage>
        <taxon>Eukaryota</taxon>
        <taxon>Fungi</taxon>
        <taxon>Dikarya</taxon>
        <taxon>Basidiomycota</taxon>
        <taxon>Agaricomycotina</taxon>
        <taxon>Agaricomycetes</taxon>
        <taxon>Agaricomycetidae</taxon>
        <taxon>Agaricales</taxon>
        <taxon>Marasmiineae</taxon>
        <taxon>Physalacriaceae</taxon>
        <taxon>Cylindrobasidium</taxon>
    </lineage>
</organism>
<dbReference type="Pfam" id="PF00388">
    <property type="entry name" value="PI-PLC-X"/>
    <property type="match status" value="1"/>
</dbReference>
<dbReference type="GO" id="GO:0051209">
    <property type="term" value="P:release of sequestered calcium ion into cytosol"/>
    <property type="evidence" value="ECO:0007669"/>
    <property type="project" value="TreeGrafter"/>
</dbReference>
<dbReference type="PROSITE" id="PS50007">
    <property type="entry name" value="PIPLC_X_DOMAIN"/>
    <property type="match status" value="1"/>
</dbReference>
<dbReference type="InterPro" id="IPR000909">
    <property type="entry name" value="PLipase_C_PInositol-sp_X_dom"/>
</dbReference>
<protein>
    <recommendedName>
        <fullName evidence="1">Phosphoinositide phospholipase C</fullName>
        <ecNumber evidence="1">3.1.4.11</ecNumber>
    </recommendedName>
</protein>
<dbReference type="Gene3D" id="2.60.40.150">
    <property type="entry name" value="C2 domain"/>
    <property type="match status" value="1"/>
</dbReference>
<evidence type="ECO:0000313" key="5">
    <source>
        <dbReference type="Proteomes" id="UP000054007"/>
    </source>
</evidence>
<dbReference type="PROSITE" id="PS50008">
    <property type="entry name" value="PIPLC_Y_DOMAIN"/>
    <property type="match status" value="1"/>
</dbReference>
<dbReference type="PRINTS" id="PR00390">
    <property type="entry name" value="PHPHLIPASEC"/>
</dbReference>
<dbReference type="Gene3D" id="3.20.20.190">
    <property type="entry name" value="Phosphatidylinositol (PI) phosphodiesterase"/>
    <property type="match status" value="1"/>
</dbReference>
<dbReference type="Pfam" id="PF00387">
    <property type="entry name" value="PI-PLC-Y"/>
    <property type="match status" value="1"/>
</dbReference>
<dbReference type="InterPro" id="IPR035892">
    <property type="entry name" value="C2_domain_sf"/>
</dbReference>
<proteinExistence type="predicted"/>
<dbReference type="GO" id="GO:0004435">
    <property type="term" value="F:phosphatidylinositol-4,5-bisphosphate phospholipase C activity"/>
    <property type="evidence" value="ECO:0007669"/>
    <property type="project" value="UniProtKB-EC"/>
</dbReference>
<feature type="domain" description="PI-PLC Y-box" evidence="3">
    <location>
        <begin position="250"/>
        <end position="363"/>
    </location>
</feature>
<dbReference type="InterPro" id="IPR001192">
    <property type="entry name" value="PI-PLC_fam"/>
</dbReference>
<evidence type="ECO:0000313" key="4">
    <source>
        <dbReference type="EMBL" id="KIY63577.1"/>
    </source>
</evidence>
<keyword evidence="1" id="KW-0443">Lipid metabolism</keyword>
<dbReference type="InterPro" id="IPR001711">
    <property type="entry name" value="PLipase_C_Pinositol-sp_Y"/>
</dbReference>
<dbReference type="EC" id="3.1.4.11" evidence="1"/>
<evidence type="ECO:0000256" key="2">
    <source>
        <dbReference type="SAM" id="MobiDB-lite"/>
    </source>
</evidence>
<accession>A0A0D7AZC3</accession>
<dbReference type="OrthoDB" id="269822at2759"/>
<dbReference type="SUPFAM" id="SSF49562">
    <property type="entry name" value="C2 domain (Calcium/lipid-binding domain, CaLB)"/>
    <property type="match status" value="1"/>
</dbReference>
<dbReference type="GO" id="GO:0016042">
    <property type="term" value="P:lipid catabolic process"/>
    <property type="evidence" value="ECO:0007669"/>
    <property type="project" value="UniProtKB-KW"/>
</dbReference>
<dbReference type="SUPFAM" id="SSF51695">
    <property type="entry name" value="PLC-like phosphodiesterases"/>
    <property type="match status" value="1"/>
</dbReference>
<comment type="catalytic activity">
    <reaction evidence="1">
        <text>a 1,2-diacyl-sn-glycero-3-phospho-(1D-myo-inositol-4,5-bisphosphate) + H2O = 1D-myo-inositol 1,4,5-trisphosphate + a 1,2-diacyl-sn-glycerol + H(+)</text>
        <dbReference type="Rhea" id="RHEA:33179"/>
        <dbReference type="ChEBI" id="CHEBI:15377"/>
        <dbReference type="ChEBI" id="CHEBI:15378"/>
        <dbReference type="ChEBI" id="CHEBI:17815"/>
        <dbReference type="ChEBI" id="CHEBI:58456"/>
        <dbReference type="ChEBI" id="CHEBI:203600"/>
        <dbReference type="EC" id="3.1.4.11"/>
    </reaction>
</comment>
<name>A0A0D7AZC3_9AGAR</name>
<dbReference type="PANTHER" id="PTHR10336">
    <property type="entry name" value="PHOSPHOINOSITIDE-SPECIFIC PHOSPHOLIPASE C FAMILY PROTEIN"/>
    <property type="match status" value="1"/>
</dbReference>
<keyword evidence="5" id="KW-1185">Reference proteome</keyword>
<keyword evidence="1" id="KW-0442">Lipid degradation</keyword>
<evidence type="ECO:0000259" key="3">
    <source>
        <dbReference type="PROSITE" id="PS50008"/>
    </source>
</evidence>
<dbReference type="STRING" id="1314674.A0A0D7AZC3"/>
<dbReference type="GO" id="GO:0048015">
    <property type="term" value="P:phosphatidylinositol-mediated signaling"/>
    <property type="evidence" value="ECO:0007669"/>
    <property type="project" value="TreeGrafter"/>
</dbReference>
<dbReference type="EMBL" id="KN880686">
    <property type="protein sequence ID" value="KIY63577.1"/>
    <property type="molecule type" value="Genomic_DNA"/>
</dbReference>
<dbReference type="Proteomes" id="UP000054007">
    <property type="component" value="Unassembled WGS sequence"/>
</dbReference>
<dbReference type="SMART" id="SM00148">
    <property type="entry name" value="PLCXc"/>
    <property type="match status" value="1"/>
</dbReference>
<dbReference type="AlphaFoldDB" id="A0A0D7AZC3"/>
<sequence length="509" mass="57268">MTSSELENEIANAFTVNTQINLHPLQAETLQISPALLELCGLSAEELSREPSLSVPETPADRPLTHYYINSSHNTYLLSRQLVGKSVPESYSHIIHRGGRCVEMDVWPAKKELPEGTFATSIEEEPVITHGYTLSKSIPFRAACEAVNAAITPTMWPILISLECHVPPQGQDDIVRVMKEVFADKLVDRELEGVDDENVSPGQFLGRVLVMVEFYAPPGGDDIEASSSSDSDSDAEGPAPPKPSAISDSLASVGFYCRSMKPTSTNWPTSQFLPPSYPRHILINVSESRLHSHKVDDLWAHALHHLRRVFPKGTRIGSSNMDVVRCWRNGSHVVSVNWQKYDRGAQLNEAMFVGTPGWVIKPPEAPVRGKTRYTLRIAGVSGLTSDEHLYTKVQLFHKDGDKLWESKSVKAGEKGLVWDETVEWKEHWDELAFLRVRVLENEWGKDDRLGIFCARVKYLKEGWHVWRLLDKTGKWNGATLLVEWKAEDAEHFHAMHELGRKMRGVMHSE</sequence>
<gene>
    <name evidence="4" type="ORF">CYLTODRAFT_425975</name>
</gene>
<dbReference type="SMART" id="SM00149">
    <property type="entry name" value="PLCYc"/>
    <property type="match status" value="1"/>
</dbReference>